<dbReference type="Proteomes" id="UP000624325">
    <property type="component" value="Unassembled WGS sequence"/>
</dbReference>
<dbReference type="RefSeq" id="WP_203699772.1">
    <property type="nucleotide sequence ID" value="NZ_BAAALU010000017.1"/>
</dbReference>
<dbReference type="InterPro" id="IPR052018">
    <property type="entry name" value="PHP_domain"/>
</dbReference>
<evidence type="ECO:0008006" key="4">
    <source>
        <dbReference type="Google" id="ProtNLM"/>
    </source>
</evidence>
<evidence type="ECO:0000313" key="3">
    <source>
        <dbReference type="Proteomes" id="UP000624325"/>
    </source>
</evidence>
<organism evidence="2 3">
    <name type="scientific">Asanoa iriomotensis</name>
    <dbReference type="NCBI Taxonomy" id="234613"/>
    <lineage>
        <taxon>Bacteria</taxon>
        <taxon>Bacillati</taxon>
        <taxon>Actinomycetota</taxon>
        <taxon>Actinomycetes</taxon>
        <taxon>Micromonosporales</taxon>
        <taxon>Micromonosporaceae</taxon>
        <taxon>Asanoa</taxon>
    </lineage>
</organism>
<dbReference type="PANTHER" id="PTHR42924:SF3">
    <property type="entry name" value="POLYMERASE_HISTIDINOL PHOSPHATASE N-TERMINAL DOMAIN-CONTAINING PROTEIN"/>
    <property type="match status" value="1"/>
</dbReference>
<dbReference type="SUPFAM" id="SSF89550">
    <property type="entry name" value="PHP domain-like"/>
    <property type="match status" value="2"/>
</dbReference>
<keyword evidence="3" id="KW-1185">Reference proteome</keyword>
<accession>A0ABQ4BU42</accession>
<keyword evidence="1" id="KW-0732">Signal</keyword>
<name>A0ABQ4BU42_9ACTN</name>
<comment type="caution">
    <text evidence="2">The sequence shown here is derived from an EMBL/GenBank/DDBJ whole genome shotgun (WGS) entry which is preliminary data.</text>
</comment>
<protein>
    <recommendedName>
        <fullName evidence="4">DUF3604 domain-containing protein</fullName>
    </recommendedName>
</protein>
<dbReference type="PANTHER" id="PTHR42924">
    <property type="entry name" value="EXONUCLEASE"/>
    <property type="match status" value="1"/>
</dbReference>
<dbReference type="EMBL" id="BONC01000001">
    <property type="protein sequence ID" value="GIF54051.1"/>
    <property type="molecule type" value="Genomic_DNA"/>
</dbReference>
<evidence type="ECO:0000256" key="1">
    <source>
        <dbReference type="SAM" id="SignalP"/>
    </source>
</evidence>
<reference evidence="2 3" key="1">
    <citation type="submission" date="2021-01" db="EMBL/GenBank/DDBJ databases">
        <title>Whole genome shotgun sequence of Asanoa iriomotensis NBRC 100142.</title>
        <authorList>
            <person name="Komaki H."/>
            <person name="Tamura T."/>
        </authorList>
    </citation>
    <scope>NUCLEOTIDE SEQUENCE [LARGE SCALE GENOMIC DNA]</scope>
    <source>
        <strain evidence="2 3">NBRC 100142</strain>
    </source>
</reference>
<proteinExistence type="predicted"/>
<dbReference type="Gene3D" id="3.20.20.140">
    <property type="entry name" value="Metal-dependent hydrolases"/>
    <property type="match status" value="2"/>
</dbReference>
<evidence type="ECO:0000313" key="2">
    <source>
        <dbReference type="EMBL" id="GIF54051.1"/>
    </source>
</evidence>
<feature type="signal peptide" evidence="1">
    <location>
        <begin position="1"/>
        <end position="26"/>
    </location>
</feature>
<gene>
    <name evidence="2" type="ORF">Air01nite_01460</name>
</gene>
<sequence length="776" mass="82764">MRIRALFAAAAAGTLALIFAASPAIGAADHSQEASSRPGAPPLRELIGALHEHSGYSDGWPGSRPADYFASGRDKHDLNFMGSSEHTSNVNSPFVFNEECLDPRVAPSCQNADPVNPLDALRKWDAELEQAKAATDPAKDFVGFRGFEWTSDRMGHINVYFSRENSLPETDGGTVAMDRFYDWLTTTGKDGLAVFNHPGDKTLCGPLKCDVRSDLGFGWEDFKYFAKADDQMVGIEVFNGDNDFGTPPGHNAPPEGWYARALDKGWHVGAIGAEDNGHDRTDDWGGAQYAKTVVLAKANTEKDIKQAMADRRFYAVLDNALRMDFTIDGHTMGERIRGNGKLAVKAAVRGSGTPLQLELVSNGGQVVASSTGYQLDTSVTAAKDSWYFLRVRRDGAPVAYSSPIWVNDGKQAGPPKTPEADLTTSDGRWLAGDLNVHSCYSSDVYCAGTDEPGEADPFRAGVDVRSRFAEAGDRGLDYLAVTDDNDVRSVTAPGAGSHGVLAIPGYEARLDGDANVLGVKKVLDSGDGSAAAVNGLANDARAKGGLLQVDHPGAGITKRFAGCDASTLTWGYGYDVRPDTIEVWNPGASIRAAEDYLDCWLQRGARVGLTGGSDARTRTAQPQGAGYPTTWVLARRNTADAVLEALREGRTSVSALPPSAGGAPLVIEAKRGNGWVTVIGEDVRPGEKVRVRSLDPLTDGSLRVIANGAKLLDQHLTRGGAIELTTPAQPGWLRAELRLGNDLLEQTPLCGPINAGVNLCPYDAAMVAMTSPVYVR</sequence>
<dbReference type="InterPro" id="IPR016195">
    <property type="entry name" value="Pol/histidinol_Pase-like"/>
</dbReference>
<dbReference type="NCBIfam" id="NF038032">
    <property type="entry name" value="CehA_McbA_metalo"/>
    <property type="match status" value="1"/>
</dbReference>
<feature type="chain" id="PRO_5047007646" description="DUF3604 domain-containing protein" evidence="1">
    <location>
        <begin position="27"/>
        <end position="776"/>
    </location>
</feature>